<keyword evidence="2" id="KW-1185">Reference proteome</keyword>
<evidence type="ECO:0000313" key="1">
    <source>
        <dbReference type="EMBL" id="TGX84237.1"/>
    </source>
</evidence>
<protein>
    <submittedName>
        <fullName evidence="1">FAD synthetase family protein</fullName>
    </submittedName>
</protein>
<proteinExistence type="predicted"/>
<sequence length="180" mass="20722">MRKQMPYAATIGFFDGVHRGHRHVIARLKAFAEDRGLQTLLVTFSNHPMELVRPGSAPELLLPYDEKMRRLRATGVDKVIAYPFDREMMNMPARDFMERVLHDELGVRLLMIGYDNRFGRRDASETFETYVRYGKELGIEVVEGPRPEQSGLFEGRPVSSSLLRGLIKEGREEDAHSLMR</sequence>
<accession>A0AC61QU96</accession>
<dbReference type="Proteomes" id="UP000308886">
    <property type="component" value="Unassembled WGS sequence"/>
</dbReference>
<evidence type="ECO:0000313" key="2">
    <source>
        <dbReference type="Proteomes" id="UP000308886"/>
    </source>
</evidence>
<dbReference type="EMBL" id="SRZC01000001">
    <property type="protein sequence ID" value="TGX84237.1"/>
    <property type="molecule type" value="Genomic_DNA"/>
</dbReference>
<comment type="caution">
    <text evidence="1">The sequence shown here is derived from an EMBL/GenBank/DDBJ whole genome shotgun (WGS) entry which is preliminary data.</text>
</comment>
<gene>
    <name evidence="1" type="ORF">E5358_00965</name>
</gene>
<organism evidence="1 2">
    <name type="scientific">Palleniella muris</name>
    <dbReference type="NCBI Taxonomy" id="3038145"/>
    <lineage>
        <taxon>Bacteria</taxon>
        <taxon>Pseudomonadati</taxon>
        <taxon>Bacteroidota</taxon>
        <taxon>Bacteroidia</taxon>
        <taxon>Bacteroidales</taxon>
        <taxon>Prevotellaceae</taxon>
        <taxon>Palleniella</taxon>
    </lineage>
</organism>
<name>A0AC61QU96_9BACT</name>
<reference evidence="1" key="1">
    <citation type="submission" date="2019-04" db="EMBL/GenBank/DDBJ databases">
        <title>Microbes associate with the intestines of laboratory mice.</title>
        <authorList>
            <person name="Navarre W."/>
            <person name="Wong E."/>
            <person name="Huang K."/>
            <person name="Tropini C."/>
            <person name="Ng K."/>
            <person name="Yu B."/>
        </authorList>
    </citation>
    <scope>NUCLEOTIDE SEQUENCE</scope>
    <source>
        <strain evidence="1">NM73_A23</strain>
    </source>
</reference>